<evidence type="ECO:0000256" key="7">
    <source>
        <dbReference type="ARBA" id="ARBA00023315"/>
    </source>
</evidence>
<gene>
    <name evidence="9" type="ORF">ACFFJK_14780</name>
</gene>
<evidence type="ECO:0000256" key="5">
    <source>
        <dbReference type="ARBA" id="ARBA00023136"/>
    </source>
</evidence>
<keyword evidence="7" id="KW-0012">Acyltransferase</keyword>
<dbReference type="InterPro" id="IPR009746">
    <property type="entry name" value="LipidA_acyl_PagP"/>
</dbReference>
<feature type="chain" id="PRO_5046476567" description="Antimicrobial peptide resistance and lipid A acylation PagP" evidence="8">
    <location>
        <begin position="29"/>
        <end position="196"/>
    </location>
</feature>
<protein>
    <recommendedName>
        <fullName evidence="11">Antimicrobial peptide resistance and lipid A acylation PagP</fullName>
    </recommendedName>
</protein>
<feature type="signal peptide" evidence="8">
    <location>
        <begin position="1"/>
        <end position="28"/>
    </location>
</feature>
<evidence type="ECO:0000313" key="9">
    <source>
        <dbReference type="EMBL" id="MFC0253163.1"/>
    </source>
</evidence>
<keyword evidence="3" id="KW-0808">Transferase</keyword>
<dbReference type="Proteomes" id="UP001589773">
    <property type="component" value="Unassembled WGS sequence"/>
</dbReference>
<dbReference type="RefSeq" id="WP_379680144.1">
    <property type="nucleotide sequence ID" value="NZ_JBHLWP010000013.1"/>
</dbReference>
<sequence>MHTVSTRIFCCAAAFAASLLAMPATAHANGIAAPDNPFAGLFAEAANAPKNVQWDVYMTGYAHHGRSTYTGKQISKMNEQTLGAGLGRTLRDKRGNDESLYVIGMRDSHERAQWMAGYAYQWIFPVKHTSMEVGMGFSALMIRRHDWHGGRPFPAVLPVASIGKRDAQLLATYVPRISNNSKTKGDILLVMLKMAL</sequence>
<keyword evidence="4 8" id="KW-0732">Signal</keyword>
<comment type="caution">
    <text evidence="9">The sequence shown here is derived from an EMBL/GenBank/DDBJ whole genome shotgun (WGS) entry which is preliminary data.</text>
</comment>
<dbReference type="Gene3D" id="2.40.160.20">
    <property type="match status" value="1"/>
</dbReference>
<comment type="subcellular location">
    <subcellularLocation>
        <location evidence="1">Cell outer membrane</location>
    </subcellularLocation>
</comment>
<name>A0ABV6FI05_9BURK</name>
<dbReference type="SUPFAM" id="SSF56925">
    <property type="entry name" value="OMPA-like"/>
    <property type="match status" value="1"/>
</dbReference>
<evidence type="ECO:0000256" key="1">
    <source>
        <dbReference type="ARBA" id="ARBA00004442"/>
    </source>
</evidence>
<evidence type="ECO:0000256" key="8">
    <source>
        <dbReference type="SAM" id="SignalP"/>
    </source>
</evidence>
<evidence type="ECO:0000256" key="6">
    <source>
        <dbReference type="ARBA" id="ARBA00023237"/>
    </source>
</evidence>
<keyword evidence="10" id="KW-1185">Reference proteome</keyword>
<evidence type="ECO:0000256" key="3">
    <source>
        <dbReference type="ARBA" id="ARBA00022679"/>
    </source>
</evidence>
<dbReference type="Pfam" id="PF07017">
    <property type="entry name" value="PagP"/>
    <property type="match status" value="1"/>
</dbReference>
<evidence type="ECO:0000313" key="10">
    <source>
        <dbReference type="Proteomes" id="UP001589773"/>
    </source>
</evidence>
<keyword evidence="6" id="KW-0998">Cell outer membrane</keyword>
<reference evidence="9 10" key="1">
    <citation type="submission" date="2024-09" db="EMBL/GenBank/DDBJ databases">
        <authorList>
            <person name="Sun Q."/>
            <person name="Mori K."/>
        </authorList>
    </citation>
    <scope>NUCLEOTIDE SEQUENCE [LARGE SCALE GENOMIC DNA]</scope>
    <source>
        <strain evidence="9 10">CCM 7792</strain>
    </source>
</reference>
<dbReference type="EMBL" id="JBHLWP010000013">
    <property type="protein sequence ID" value="MFC0253163.1"/>
    <property type="molecule type" value="Genomic_DNA"/>
</dbReference>
<dbReference type="InterPro" id="IPR011250">
    <property type="entry name" value="OMP/PagP_B-barrel"/>
</dbReference>
<evidence type="ECO:0008006" key="11">
    <source>
        <dbReference type="Google" id="ProtNLM"/>
    </source>
</evidence>
<evidence type="ECO:0000256" key="2">
    <source>
        <dbReference type="ARBA" id="ARBA00006368"/>
    </source>
</evidence>
<evidence type="ECO:0000256" key="4">
    <source>
        <dbReference type="ARBA" id="ARBA00022729"/>
    </source>
</evidence>
<keyword evidence="5" id="KW-0472">Membrane</keyword>
<comment type="similarity">
    <text evidence="2">Belongs to the lipid A palmitoyltransferase family.</text>
</comment>
<proteinExistence type="inferred from homology"/>
<accession>A0ABV6FI05</accession>
<organism evidence="9 10">
    <name type="scientific">Massilia consociata</name>
    <dbReference type="NCBI Taxonomy" id="760117"/>
    <lineage>
        <taxon>Bacteria</taxon>
        <taxon>Pseudomonadati</taxon>
        <taxon>Pseudomonadota</taxon>
        <taxon>Betaproteobacteria</taxon>
        <taxon>Burkholderiales</taxon>
        <taxon>Oxalobacteraceae</taxon>
        <taxon>Telluria group</taxon>
        <taxon>Massilia</taxon>
    </lineage>
</organism>